<dbReference type="RefSeq" id="WP_259094824.1">
    <property type="nucleotide sequence ID" value="NZ_CP130454.1"/>
</dbReference>
<dbReference type="Proteomes" id="UP001204798">
    <property type="component" value="Unassembled WGS sequence"/>
</dbReference>
<reference evidence="2 3" key="1">
    <citation type="submission" date="2022-08" db="EMBL/GenBank/DDBJ databases">
        <title>Bacterial and archaeal communities from various locations to study Microbial Dark Matter (Phase II).</title>
        <authorList>
            <person name="Stepanauskas R."/>
        </authorList>
    </citation>
    <scope>NUCLEOTIDE SEQUENCE [LARGE SCALE GENOMIC DNA]</scope>
    <source>
        <strain evidence="2 3">PD1</strain>
    </source>
</reference>
<protein>
    <submittedName>
        <fullName evidence="2">Uncharacterized protein</fullName>
    </submittedName>
</protein>
<evidence type="ECO:0000313" key="3">
    <source>
        <dbReference type="Proteomes" id="UP001204798"/>
    </source>
</evidence>
<evidence type="ECO:0000313" key="2">
    <source>
        <dbReference type="EMBL" id="MCS3918783.1"/>
    </source>
</evidence>
<dbReference type="EMBL" id="JANUCP010000002">
    <property type="protein sequence ID" value="MCS3918783.1"/>
    <property type="molecule type" value="Genomic_DNA"/>
</dbReference>
<accession>A0ABT2ELG1</accession>
<gene>
    <name evidence="2" type="ORF">M2350_001183</name>
</gene>
<evidence type="ECO:0000256" key="1">
    <source>
        <dbReference type="SAM" id="MobiDB-lite"/>
    </source>
</evidence>
<proteinExistence type="predicted"/>
<sequence>MKMEHTWHPRLVDRSPNHQRKVEGSIQNQHVPNSHIDDNKTQIVGCDYNDEQSRIQDK</sequence>
<name>A0ABT2ELG1_9BACT</name>
<feature type="compositionally biased region" description="Basic and acidic residues" evidence="1">
    <location>
        <begin position="1"/>
        <end position="23"/>
    </location>
</feature>
<comment type="caution">
    <text evidence="2">The sequence shown here is derived from an EMBL/GenBank/DDBJ whole genome shotgun (WGS) entry which is preliminary data.</text>
</comment>
<organism evidence="2 3">
    <name type="scientific">Candidatus Fervidibacter sacchari</name>
    <dbReference type="NCBI Taxonomy" id="1448929"/>
    <lineage>
        <taxon>Bacteria</taxon>
        <taxon>Candidatus Fervidibacterota</taxon>
        <taxon>Candidatus Fervidibacter</taxon>
    </lineage>
</organism>
<feature type="region of interest" description="Disordered" evidence="1">
    <location>
        <begin position="1"/>
        <end position="58"/>
    </location>
</feature>
<keyword evidence="3" id="KW-1185">Reference proteome</keyword>